<dbReference type="InterPro" id="IPR050189">
    <property type="entry name" value="MFS_Efflux_Transporters"/>
</dbReference>
<evidence type="ECO:0000313" key="9">
    <source>
        <dbReference type="Proteomes" id="UP001056201"/>
    </source>
</evidence>
<evidence type="ECO:0000259" key="7">
    <source>
        <dbReference type="PROSITE" id="PS50850"/>
    </source>
</evidence>
<keyword evidence="3 6" id="KW-0812">Transmembrane</keyword>
<feature type="transmembrane region" description="Helical" evidence="6">
    <location>
        <begin position="154"/>
        <end position="176"/>
    </location>
</feature>
<keyword evidence="9" id="KW-1185">Reference proteome</keyword>
<feature type="transmembrane region" description="Helical" evidence="6">
    <location>
        <begin position="312"/>
        <end position="330"/>
    </location>
</feature>
<proteinExistence type="predicted"/>
<feature type="transmembrane region" description="Helical" evidence="6">
    <location>
        <begin position="64"/>
        <end position="84"/>
    </location>
</feature>
<evidence type="ECO:0000256" key="1">
    <source>
        <dbReference type="ARBA" id="ARBA00004651"/>
    </source>
</evidence>
<feature type="transmembrane region" description="Helical" evidence="6">
    <location>
        <begin position="258"/>
        <end position="281"/>
    </location>
</feature>
<feature type="domain" description="Major facilitator superfamily (MFS) profile" evidence="7">
    <location>
        <begin position="26"/>
        <end position="400"/>
    </location>
</feature>
<dbReference type="InterPro" id="IPR011701">
    <property type="entry name" value="MFS"/>
</dbReference>
<feature type="transmembrane region" description="Helical" evidence="6">
    <location>
        <begin position="288"/>
        <end position="306"/>
    </location>
</feature>
<keyword evidence="4 6" id="KW-1133">Transmembrane helix</keyword>
<dbReference type="EMBL" id="CP097635">
    <property type="protein sequence ID" value="URI07993.1"/>
    <property type="molecule type" value="Genomic_DNA"/>
</dbReference>
<dbReference type="SUPFAM" id="SSF103473">
    <property type="entry name" value="MFS general substrate transporter"/>
    <property type="match status" value="1"/>
</dbReference>
<dbReference type="Gene3D" id="1.20.1250.20">
    <property type="entry name" value="MFS general substrate transporter like domains"/>
    <property type="match status" value="2"/>
</dbReference>
<feature type="transmembrane region" description="Helical" evidence="6">
    <location>
        <begin position="25"/>
        <end position="52"/>
    </location>
</feature>
<sequence length="415" mass="42221">MSAAPLPSDLPATATPPLDARRTALALFALAIGGFAIGTTEFATMSLLPFFAPALGIDEPTAGHVISAYALGVVVGAPVIAVLASRVARRTLLIGLMLFFALANGLSALAPTYGSMLVFRFFSGLPHGAYFGVGALVAASLVPPGRRTQAISRMMLGLTVATIVGVPLANGLGQWLGWRWGFGLVALLALACALMVAVYAPHDRAQPGAGPLRELSALGRRQVWLTLGIGAIGFGGMFAVYTYLASTLIEVTGVAPTALPMVLGVFGLGMTVGTIGCAWAADRALMPAAGGMLVWSAIALALYPWAAGSLWTLLPVVFLIGCGGGLAMPLQSRLMDVAGQAQTLAAALNHSAFNTANALGPWLGGMAISAGFGWTSTGYVGSALALAGLAIWAVAVADDKGLFSRGRQTSAAAAR</sequence>
<keyword evidence="2" id="KW-1003">Cell membrane</keyword>
<gene>
    <name evidence="8" type="ORF">MW290_05265</name>
</gene>
<feature type="transmembrane region" description="Helical" evidence="6">
    <location>
        <begin position="91"/>
        <end position="111"/>
    </location>
</feature>
<dbReference type="PROSITE" id="PS50850">
    <property type="entry name" value="MFS"/>
    <property type="match status" value="1"/>
</dbReference>
<organism evidence="8 9">
    <name type="scientific">Aquincola tertiaricarbonis</name>
    <dbReference type="NCBI Taxonomy" id="391953"/>
    <lineage>
        <taxon>Bacteria</taxon>
        <taxon>Pseudomonadati</taxon>
        <taxon>Pseudomonadota</taxon>
        <taxon>Betaproteobacteria</taxon>
        <taxon>Burkholderiales</taxon>
        <taxon>Sphaerotilaceae</taxon>
        <taxon>Aquincola</taxon>
    </lineage>
</organism>
<dbReference type="InterPro" id="IPR036259">
    <property type="entry name" value="MFS_trans_sf"/>
</dbReference>
<feature type="transmembrane region" description="Helical" evidence="6">
    <location>
        <begin position="378"/>
        <end position="397"/>
    </location>
</feature>
<dbReference type="PANTHER" id="PTHR43124">
    <property type="entry name" value="PURINE EFFLUX PUMP PBUE"/>
    <property type="match status" value="1"/>
</dbReference>
<dbReference type="PANTHER" id="PTHR43124:SF3">
    <property type="entry name" value="CHLORAMPHENICOL EFFLUX PUMP RV0191"/>
    <property type="match status" value="1"/>
</dbReference>
<accession>A0ABY4S4T3</accession>
<evidence type="ECO:0000256" key="4">
    <source>
        <dbReference type="ARBA" id="ARBA00022989"/>
    </source>
</evidence>
<dbReference type="RefSeq" id="WP_250196215.1">
    <property type="nucleotide sequence ID" value="NZ_CP097635.1"/>
</dbReference>
<comment type="subcellular location">
    <subcellularLocation>
        <location evidence="1">Cell membrane</location>
        <topology evidence="1">Multi-pass membrane protein</topology>
    </subcellularLocation>
</comment>
<feature type="transmembrane region" description="Helical" evidence="6">
    <location>
        <begin position="223"/>
        <end position="246"/>
    </location>
</feature>
<dbReference type="CDD" id="cd17324">
    <property type="entry name" value="MFS_NepI_like"/>
    <property type="match status" value="1"/>
</dbReference>
<evidence type="ECO:0000256" key="5">
    <source>
        <dbReference type="ARBA" id="ARBA00023136"/>
    </source>
</evidence>
<keyword evidence="5 6" id="KW-0472">Membrane</keyword>
<evidence type="ECO:0000313" key="8">
    <source>
        <dbReference type="EMBL" id="URI07993.1"/>
    </source>
</evidence>
<dbReference type="Pfam" id="PF07690">
    <property type="entry name" value="MFS_1"/>
    <property type="match status" value="1"/>
</dbReference>
<evidence type="ECO:0000256" key="2">
    <source>
        <dbReference type="ARBA" id="ARBA00022475"/>
    </source>
</evidence>
<evidence type="ECO:0000256" key="6">
    <source>
        <dbReference type="SAM" id="Phobius"/>
    </source>
</evidence>
<feature type="transmembrane region" description="Helical" evidence="6">
    <location>
        <begin position="351"/>
        <end position="372"/>
    </location>
</feature>
<evidence type="ECO:0000256" key="3">
    <source>
        <dbReference type="ARBA" id="ARBA00022692"/>
    </source>
</evidence>
<feature type="transmembrane region" description="Helical" evidence="6">
    <location>
        <begin position="182"/>
        <end position="202"/>
    </location>
</feature>
<reference evidence="8" key="1">
    <citation type="submission" date="2022-05" db="EMBL/GenBank/DDBJ databases">
        <title>An RpoN-dependent PEP-CTERM gene is involved in floc formation of an Aquincola tertiaricarbonis strain.</title>
        <authorList>
            <person name="Qiu D."/>
            <person name="Xia M."/>
        </authorList>
    </citation>
    <scope>NUCLEOTIDE SEQUENCE</scope>
    <source>
        <strain evidence="8">RN12</strain>
    </source>
</reference>
<feature type="transmembrane region" description="Helical" evidence="6">
    <location>
        <begin position="117"/>
        <end position="142"/>
    </location>
</feature>
<name>A0ABY4S4T3_AQUTE</name>
<protein>
    <submittedName>
        <fullName evidence="8">MFS transporter</fullName>
    </submittedName>
</protein>
<dbReference type="Proteomes" id="UP001056201">
    <property type="component" value="Chromosome 1"/>
</dbReference>
<dbReference type="InterPro" id="IPR020846">
    <property type="entry name" value="MFS_dom"/>
</dbReference>